<dbReference type="Pfam" id="PF01814">
    <property type="entry name" value="Hemerythrin"/>
    <property type="match status" value="1"/>
</dbReference>
<dbReference type="GO" id="GO:0005886">
    <property type="term" value="C:plasma membrane"/>
    <property type="evidence" value="ECO:0007669"/>
    <property type="project" value="TreeGrafter"/>
</dbReference>
<dbReference type="AlphaFoldDB" id="A0A075G934"/>
<feature type="domain" description="Hemerythrin-like" evidence="1">
    <location>
        <begin position="22"/>
        <end position="148"/>
    </location>
</feature>
<proteinExistence type="predicted"/>
<dbReference type="EMBL" id="KF900530">
    <property type="protein sequence ID" value="AIE98252.1"/>
    <property type="molecule type" value="Genomic_DNA"/>
</dbReference>
<reference evidence="2" key="1">
    <citation type="journal article" date="2014" name="Genome Biol. Evol.">
        <title>Pangenome evidence for extensive interdomain horizontal transfer affecting lineage core and shell genes in uncultured planktonic thaumarchaeota and euryarchaeota.</title>
        <authorList>
            <person name="Deschamps P."/>
            <person name="Zivanovic Y."/>
            <person name="Moreira D."/>
            <person name="Rodriguez-Valera F."/>
            <person name="Lopez-Garcia P."/>
        </authorList>
    </citation>
    <scope>NUCLEOTIDE SEQUENCE</scope>
</reference>
<evidence type="ECO:0000259" key="1">
    <source>
        <dbReference type="Pfam" id="PF01814"/>
    </source>
</evidence>
<dbReference type="PANTHER" id="PTHR39966">
    <property type="entry name" value="BLL2471 PROTEIN-RELATED"/>
    <property type="match status" value="1"/>
</dbReference>
<dbReference type="Gene3D" id="1.20.120.520">
    <property type="entry name" value="nmb1532 protein domain like"/>
    <property type="match status" value="1"/>
</dbReference>
<evidence type="ECO:0000313" key="2">
    <source>
        <dbReference type="EMBL" id="AIE98252.1"/>
    </source>
</evidence>
<accession>A0A075G934</accession>
<name>A0A075G934_9ARCH</name>
<dbReference type="InterPro" id="IPR012312">
    <property type="entry name" value="Hemerythrin-like"/>
</dbReference>
<protein>
    <recommendedName>
        <fullName evidence="1">Hemerythrin-like domain-containing protein</fullName>
    </recommendedName>
</protein>
<dbReference type="PANTHER" id="PTHR39966:SF1">
    <property type="entry name" value="HEMERYTHRIN-LIKE DOMAIN-CONTAINING PROTEIN"/>
    <property type="match status" value="1"/>
</dbReference>
<sequence length="198" mass="23581">MYSIDPYTDYKLPDQVLDMGATETLRNDHKHIKRLDKIIAKCSSDIYAGKTIPFSDLDKITFLTSEFLDSIHYSREEDAYFPCVASYDHLKKEIRALLIEHEFSRRIATKIAYHVKCWKDNENSGEPVARFLRTYSIYLNDHLSKEEDFFERAEKEVLSREEEQDMFEQFQSVMAVSEKMESILKEINYLENQPWFKY</sequence>
<organism evidence="2">
    <name type="scientific">uncultured marine thaumarchaeote KM3_04_H06</name>
    <dbReference type="NCBI Taxonomy" id="1455967"/>
    <lineage>
        <taxon>Archaea</taxon>
        <taxon>Nitrososphaerota</taxon>
        <taxon>environmental samples</taxon>
    </lineage>
</organism>